<dbReference type="Pfam" id="PF00646">
    <property type="entry name" value="F-box"/>
    <property type="match status" value="1"/>
</dbReference>
<evidence type="ECO:0000256" key="1">
    <source>
        <dbReference type="SAM" id="Phobius"/>
    </source>
</evidence>
<keyword evidence="1" id="KW-0812">Transmembrane</keyword>
<dbReference type="NCBIfam" id="TIGR01565">
    <property type="entry name" value="homeo_ZF_HD"/>
    <property type="match status" value="1"/>
</dbReference>
<dbReference type="InterPro" id="IPR001810">
    <property type="entry name" value="F-box_dom"/>
</dbReference>
<dbReference type="Gene3D" id="3.80.10.10">
    <property type="entry name" value="Ribonuclease Inhibitor"/>
    <property type="match status" value="1"/>
</dbReference>
<dbReference type="PANTHER" id="PTHR31639:SF284">
    <property type="entry name" value="F-BOX FAMILY PROTEIN"/>
    <property type="match status" value="1"/>
</dbReference>
<accession>A0A1U7YP77</accession>
<dbReference type="Pfam" id="PF24758">
    <property type="entry name" value="LRR_At5g56370"/>
    <property type="match status" value="1"/>
</dbReference>
<name>A0A1U7YP77_NICSY</name>
<evidence type="ECO:0000259" key="2">
    <source>
        <dbReference type="Pfam" id="PF00646"/>
    </source>
</evidence>
<dbReference type="Proteomes" id="UP000189701">
    <property type="component" value="Unplaced"/>
</dbReference>
<dbReference type="InterPro" id="IPR032675">
    <property type="entry name" value="LRR_dom_sf"/>
</dbReference>
<dbReference type="SUPFAM" id="SSF52047">
    <property type="entry name" value="RNI-like"/>
    <property type="match status" value="1"/>
</dbReference>
<keyword evidence="1" id="KW-0472">Membrane</keyword>
<proteinExistence type="predicted"/>
<dbReference type="STRING" id="4096.A0A1U7YP77"/>
<dbReference type="eggNOG" id="ENOG502S269">
    <property type="taxonomic scope" value="Eukaryota"/>
</dbReference>
<reference evidence="5" key="2">
    <citation type="submission" date="2025-08" db="UniProtKB">
        <authorList>
            <consortium name="RefSeq"/>
        </authorList>
    </citation>
    <scope>IDENTIFICATION</scope>
    <source>
        <tissue evidence="5">Leaf</tissue>
    </source>
</reference>
<dbReference type="InterPro" id="IPR055411">
    <property type="entry name" value="LRR_FXL15/At3g58940/PEG3-like"/>
</dbReference>
<dbReference type="RefSeq" id="XP_009800645.1">
    <property type="nucleotide sequence ID" value="XM_009802343.1"/>
</dbReference>
<keyword evidence="4" id="KW-1185">Reference proteome</keyword>
<feature type="transmembrane region" description="Helical" evidence="1">
    <location>
        <begin position="367"/>
        <end position="395"/>
    </location>
</feature>
<reference evidence="4" key="1">
    <citation type="journal article" date="2013" name="Genome Biol.">
        <title>Reference genomes and transcriptomes of Nicotiana sylvestris and Nicotiana tomentosiformis.</title>
        <authorList>
            <person name="Sierro N."/>
            <person name="Battey J.N."/>
            <person name="Ouadi S."/>
            <person name="Bovet L."/>
            <person name="Goepfert S."/>
            <person name="Bakaher N."/>
            <person name="Peitsch M.C."/>
            <person name="Ivanov N.V."/>
        </authorList>
    </citation>
    <scope>NUCLEOTIDE SEQUENCE [LARGE SCALE GENOMIC DNA]</scope>
</reference>
<feature type="domain" description="F-box" evidence="2">
    <location>
        <begin position="77"/>
        <end position="114"/>
    </location>
</feature>
<dbReference type="AlphaFoldDB" id="A0A1U7YP77"/>
<keyword evidence="1" id="KW-1133">Transmembrane helix</keyword>
<sequence>MARANATNPNGRKQIRTIFSQYQKKKMLEFAERVGWKLQKRDDELISDFCSKIGVKKRLLKVWMHDNENTFATADILPNYLIHEILSCLNIKESTKMSILSKTWLQAWSTLPNLKFICKYSIDSKIIDAILERYRVNKIPIDKFEFSYCLEYRSRDVFPLIDKWLGIALQNGVKHLLYNGNCTLNPSIYKRTYTLIPSYPLPIYTILASEALRELVLTDFDLMSVSLSDGVASCHSLRMLSLSRVSLDENMLQTLLNSCPLLVALILEYCPGLKKIELLNLQKIKSASIRAKINQRVKVKAPTLEHVSESLEVLYIRDCEGIWEIDAPNLVSLDYNGDQAPELKIAKEPRQLKHSKIILHCSSSLNAISVTICCIFCSGYLIILLVVTVSFSSFLEQRVYRNLSLYLHKNPSLSICHGSKAWRCQLKEVKAYKFDSKNQPVELRSGQLAIRSLTGS</sequence>
<dbReference type="InterPro" id="IPR036047">
    <property type="entry name" value="F-box-like_dom_sf"/>
</dbReference>
<protein>
    <submittedName>
        <fullName evidence="5">F-box/LRR-repeat protein At5g41840</fullName>
    </submittedName>
</protein>
<feature type="domain" description="F-box/LRR-repeat protein 15/At3g58940/PEG3-like LRR" evidence="3">
    <location>
        <begin position="197"/>
        <end position="347"/>
    </location>
</feature>
<gene>
    <name evidence="5" type="primary">LOC104246533</name>
</gene>
<dbReference type="InterPro" id="IPR009057">
    <property type="entry name" value="Homeodomain-like_sf"/>
</dbReference>
<dbReference type="PANTHER" id="PTHR31639">
    <property type="entry name" value="F-BOX PROTEIN-LIKE"/>
    <property type="match status" value="1"/>
</dbReference>
<dbReference type="SUPFAM" id="SSF81383">
    <property type="entry name" value="F-box domain"/>
    <property type="match status" value="1"/>
</dbReference>
<evidence type="ECO:0000259" key="3">
    <source>
        <dbReference type="Pfam" id="PF24758"/>
    </source>
</evidence>
<dbReference type="InterPro" id="IPR006455">
    <property type="entry name" value="Homeodomain_ZF_HD"/>
</dbReference>
<organism evidence="4 5">
    <name type="scientific">Nicotiana sylvestris</name>
    <name type="common">Wood tobacco</name>
    <name type="synonym">South American tobacco</name>
    <dbReference type="NCBI Taxonomy" id="4096"/>
    <lineage>
        <taxon>Eukaryota</taxon>
        <taxon>Viridiplantae</taxon>
        <taxon>Streptophyta</taxon>
        <taxon>Embryophyta</taxon>
        <taxon>Tracheophyta</taxon>
        <taxon>Spermatophyta</taxon>
        <taxon>Magnoliopsida</taxon>
        <taxon>eudicotyledons</taxon>
        <taxon>Gunneridae</taxon>
        <taxon>Pentapetalae</taxon>
        <taxon>asterids</taxon>
        <taxon>lamiids</taxon>
        <taxon>Solanales</taxon>
        <taxon>Solanaceae</taxon>
        <taxon>Nicotianoideae</taxon>
        <taxon>Nicotianeae</taxon>
        <taxon>Nicotiana</taxon>
    </lineage>
</organism>
<dbReference type="Gene3D" id="1.10.10.60">
    <property type="entry name" value="Homeodomain-like"/>
    <property type="match status" value="1"/>
</dbReference>
<dbReference type="SUPFAM" id="SSF46689">
    <property type="entry name" value="Homeodomain-like"/>
    <property type="match status" value="1"/>
</dbReference>
<evidence type="ECO:0000313" key="5">
    <source>
        <dbReference type="RefSeq" id="XP_009800645.1"/>
    </source>
</evidence>
<evidence type="ECO:0000313" key="4">
    <source>
        <dbReference type="Proteomes" id="UP000189701"/>
    </source>
</evidence>